<gene>
    <name evidence="1" type="ORF">J1C47_07975</name>
</gene>
<accession>A0ABS3J394</accession>
<dbReference type="Proteomes" id="UP000664288">
    <property type="component" value="Unassembled WGS sequence"/>
</dbReference>
<keyword evidence="2" id="KW-1185">Reference proteome</keyword>
<evidence type="ECO:0000313" key="1">
    <source>
        <dbReference type="EMBL" id="MBO0903577.1"/>
    </source>
</evidence>
<protein>
    <submittedName>
        <fullName evidence="1">Uncharacterized protein</fullName>
    </submittedName>
</protein>
<reference evidence="1 2" key="1">
    <citation type="submission" date="2021-03" db="EMBL/GenBank/DDBJ databases">
        <title>Whole genome sequence of Jiella sp. MQZ13P-4.</title>
        <authorList>
            <person name="Tuo L."/>
        </authorList>
    </citation>
    <scope>NUCLEOTIDE SEQUENCE [LARGE SCALE GENOMIC DNA]</scope>
    <source>
        <strain evidence="1 2">MQZ13P-4</strain>
    </source>
</reference>
<evidence type="ECO:0000313" key="2">
    <source>
        <dbReference type="Proteomes" id="UP000664288"/>
    </source>
</evidence>
<organism evidence="1 2">
    <name type="scientific">Jiella sonneratiae</name>
    <dbReference type="NCBI Taxonomy" id="2816856"/>
    <lineage>
        <taxon>Bacteria</taxon>
        <taxon>Pseudomonadati</taxon>
        <taxon>Pseudomonadota</taxon>
        <taxon>Alphaproteobacteria</taxon>
        <taxon>Hyphomicrobiales</taxon>
        <taxon>Aurantimonadaceae</taxon>
        <taxon>Jiella</taxon>
    </lineage>
</organism>
<dbReference type="RefSeq" id="WP_207350211.1">
    <property type="nucleotide sequence ID" value="NZ_JAFMPY010000006.1"/>
</dbReference>
<dbReference type="EMBL" id="JAFMPY010000006">
    <property type="protein sequence ID" value="MBO0903577.1"/>
    <property type="molecule type" value="Genomic_DNA"/>
</dbReference>
<comment type="caution">
    <text evidence="1">The sequence shown here is derived from an EMBL/GenBank/DDBJ whole genome shotgun (WGS) entry which is preliminary data.</text>
</comment>
<sequence length="217" mass="23654">MRILDVGGAVVDGVASIPIGLYYGARRTVEDSGVLGRDIQRENFAEDRRVWALMKAAFENRGILMSVITIVVSESLERLPASAIEKLADHLALRGMKIVASRATKKFIVKTVTDIVVAKIGAKTVARVISKQAANRVMSVALMPISIQGTIEQASNASKRLRKIDPRLWQKLADGNLDMLYGLVEDELAPFVALAAIIAGSDPQSRAAFTRFESYLE</sequence>
<proteinExistence type="predicted"/>
<name>A0ABS3J394_9HYPH</name>